<name>A0A1G2SH20_9BACT</name>
<protein>
    <recommendedName>
        <fullName evidence="5">Type II secretion system protein GspG C-terminal domain-containing protein</fullName>
    </recommendedName>
</protein>
<sequence length="189" mass="20829">MIMYAKLLKTNGFTLIELLVVISIISLLSSVVLSSLNDARKKVSSTKTLSNALEYRKAIELYRTDNANYPNPGDTIYHCLGDYATNVCGNETVGIPGSGIYSEDTDLQSALRDYIVFPKNDPVPYAIGGGTWYLNGPIYKCNNEACTTAQMVSWTETQNSCIGGASSAIRPPSYNPVLLYYRECTYVFQ</sequence>
<evidence type="ECO:0000313" key="4">
    <source>
        <dbReference type="Proteomes" id="UP000177987"/>
    </source>
</evidence>
<accession>A0A1G2SH20</accession>
<comment type="caution">
    <text evidence="3">The sequence shown here is derived from an EMBL/GenBank/DDBJ whole genome shotgun (WGS) entry which is preliminary data.</text>
</comment>
<keyword evidence="2" id="KW-0812">Transmembrane</keyword>
<dbReference type="Pfam" id="PF07963">
    <property type="entry name" value="N_methyl"/>
    <property type="match status" value="1"/>
</dbReference>
<dbReference type="SUPFAM" id="SSF54523">
    <property type="entry name" value="Pili subunits"/>
    <property type="match status" value="1"/>
</dbReference>
<dbReference type="STRING" id="1802727.A2937_00435"/>
<evidence type="ECO:0000256" key="2">
    <source>
        <dbReference type="SAM" id="Phobius"/>
    </source>
</evidence>
<keyword evidence="1" id="KW-0488">Methylation</keyword>
<dbReference type="InterPro" id="IPR012902">
    <property type="entry name" value="N_methyl_site"/>
</dbReference>
<evidence type="ECO:0000256" key="1">
    <source>
        <dbReference type="ARBA" id="ARBA00022481"/>
    </source>
</evidence>
<dbReference type="AlphaFoldDB" id="A0A1G2SH20"/>
<keyword evidence="2" id="KW-0472">Membrane</keyword>
<proteinExistence type="predicted"/>
<dbReference type="InterPro" id="IPR045584">
    <property type="entry name" value="Pilin-like"/>
</dbReference>
<evidence type="ECO:0000313" key="3">
    <source>
        <dbReference type="EMBL" id="OHA83959.1"/>
    </source>
</evidence>
<gene>
    <name evidence="3" type="ORF">A2937_00435</name>
</gene>
<dbReference type="Proteomes" id="UP000177987">
    <property type="component" value="Unassembled WGS sequence"/>
</dbReference>
<keyword evidence="2" id="KW-1133">Transmembrane helix</keyword>
<dbReference type="GO" id="GO:0015628">
    <property type="term" value="P:protein secretion by the type II secretion system"/>
    <property type="evidence" value="ECO:0007669"/>
    <property type="project" value="InterPro"/>
</dbReference>
<dbReference type="GO" id="GO:0015627">
    <property type="term" value="C:type II protein secretion system complex"/>
    <property type="evidence" value="ECO:0007669"/>
    <property type="project" value="InterPro"/>
</dbReference>
<reference evidence="3 4" key="1">
    <citation type="journal article" date="2016" name="Nat. Commun.">
        <title>Thousands of microbial genomes shed light on interconnected biogeochemical processes in an aquifer system.</title>
        <authorList>
            <person name="Anantharaman K."/>
            <person name="Brown C.T."/>
            <person name="Hug L.A."/>
            <person name="Sharon I."/>
            <person name="Castelle C.J."/>
            <person name="Probst A.J."/>
            <person name="Thomas B.C."/>
            <person name="Singh A."/>
            <person name="Wilkins M.J."/>
            <person name="Karaoz U."/>
            <person name="Brodie E.L."/>
            <person name="Williams K.H."/>
            <person name="Hubbard S.S."/>
            <person name="Banfield J.F."/>
        </authorList>
    </citation>
    <scope>NUCLEOTIDE SEQUENCE [LARGE SCALE GENOMIC DNA]</scope>
</reference>
<dbReference type="Gene3D" id="3.30.700.10">
    <property type="entry name" value="Glycoprotein, Type 4 Pilin"/>
    <property type="match status" value="1"/>
</dbReference>
<dbReference type="PRINTS" id="PR00813">
    <property type="entry name" value="BCTERIALGSPG"/>
</dbReference>
<evidence type="ECO:0008006" key="5">
    <source>
        <dbReference type="Google" id="ProtNLM"/>
    </source>
</evidence>
<dbReference type="EMBL" id="MHUW01000009">
    <property type="protein sequence ID" value="OHA83959.1"/>
    <property type="molecule type" value="Genomic_DNA"/>
</dbReference>
<dbReference type="InterPro" id="IPR000983">
    <property type="entry name" value="Bac_GSPG_pilin"/>
</dbReference>
<organism evidence="3 4">
    <name type="scientific">Candidatus Yonathbacteria bacterium RIFCSPLOWO2_01_FULL_47_33b</name>
    <dbReference type="NCBI Taxonomy" id="1802727"/>
    <lineage>
        <taxon>Bacteria</taxon>
        <taxon>Candidatus Yonathiibacteriota</taxon>
    </lineage>
</organism>
<feature type="transmembrane region" description="Helical" evidence="2">
    <location>
        <begin position="12"/>
        <end position="33"/>
    </location>
</feature>
<dbReference type="NCBIfam" id="TIGR02532">
    <property type="entry name" value="IV_pilin_GFxxxE"/>
    <property type="match status" value="1"/>
</dbReference>